<keyword evidence="2" id="KW-1185">Reference proteome</keyword>
<reference evidence="1 2" key="1">
    <citation type="submission" date="2024-02" db="EMBL/GenBank/DDBJ databases">
        <title>De novo assembly and annotation of 12 fungi associated with fruit tree decline syndrome in Ontario, Canada.</title>
        <authorList>
            <person name="Sulman M."/>
            <person name="Ellouze W."/>
            <person name="Ilyukhin E."/>
        </authorList>
    </citation>
    <scope>NUCLEOTIDE SEQUENCE [LARGE SCALE GENOMIC DNA]</scope>
    <source>
        <strain evidence="1 2">M42-189</strain>
    </source>
</reference>
<name>A0ABR3RPD6_9PLEO</name>
<protein>
    <submittedName>
        <fullName evidence="1">Uncharacterized protein</fullName>
    </submittedName>
</protein>
<sequence length="322" mass="36082">MPVQRSTQRGFEKTEAALKAIRAVKSLDAIRARNNPADDAIDPGYTQTGQILQWLSTHPRDITQLFGADTAPAMTADMYKDRLHWAASTLQRLEKEFDAHELEYRRLGLAYHETPSFLRDPAANPPNTLAQGLSPTDLRIRSAVPILPAINPTILQTLKDIFDSDRPRTTHDFFTNWHTTQHRLTDIKDLLNTDYSSYSRGLLRAMVRRVDADLDSVADELLTTITAQMDSVSHNVSEVTSRRGLGEGASLSQPSSVEGSAYRRWVSSFPEVVGGEVRVDVAERVLRMGGAEKSMGWEDGYLSWKEEERKAEAGGLGWEWEV</sequence>
<proteinExistence type="predicted"/>
<gene>
    <name evidence="1" type="ORF">SLS60_003683</name>
</gene>
<dbReference type="EMBL" id="JAKJXO020000004">
    <property type="protein sequence ID" value="KAL1606281.1"/>
    <property type="molecule type" value="Genomic_DNA"/>
</dbReference>
<dbReference type="Proteomes" id="UP001521785">
    <property type="component" value="Unassembled WGS sequence"/>
</dbReference>
<evidence type="ECO:0000313" key="1">
    <source>
        <dbReference type="EMBL" id="KAL1606281.1"/>
    </source>
</evidence>
<comment type="caution">
    <text evidence="1">The sequence shown here is derived from an EMBL/GenBank/DDBJ whole genome shotgun (WGS) entry which is preliminary data.</text>
</comment>
<organism evidence="1 2">
    <name type="scientific">Paraconiothyrium brasiliense</name>
    <dbReference type="NCBI Taxonomy" id="300254"/>
    <lineage>
        <taxon>Eukaryota</taxon>
        <taxon>Fungi</taxon>
        <taxon>Dikarya</taxon>
        <taxon>Ascomycota</taxon>
        <taxon>Pezizomycotina</taxon>
        <taxon>Dothideomycetes</taxon>
        <taxon>Pleosporomycetidae</taxon>
        <taxon>Pleosporales</taxon>
        <taxon>Massarineae</taxon>
        <taxon>Didymosphaeriaceae</taxon>
        <taxon>Paraconiothyrium</taxon>
    </lineage>
</organism>
<evidence type="ECO:0000313" key="2">
    <source>
        <dbReference type="Proteomes" id="UP001521785"/>
    </source>
</evidence>
<accession>A0ABR3RPD6</accession>